<evidence type="ECO:0000256" key="2">
    <source>
        <dbReference type="SAM" id="SignalP"/>
    </source>
</evidence>
<dbReference type="GO" id="GO:0015627">
    <property type="term" value="C:type II protein secretion system complex"/>
    <property type="evidence" value="ECO:0007669"/>
    <property type="project" value="TreeGrafter"/>
</dbReference>
<evidence type="ECO:0000313" key="4">
    <source>
        <dbReference type="EMBL" id="TPD57717.1"/>
    </source>
</evidence>
<keyword evidence="2" id="KW-0732">Signal</keyword>
<dbReference type="OrthoDB" id="9775455at2"/>
<evidence type="ECO:0000259" key="3">
    <source>
        <dbReference type="PROSITE" id="PS50914"/>
    </source>
</evidence>
<dbReference type="Proteomes" id="UP000319148">
    <property type="component" value="Unassembled WGS sequence"/>
</dbReference>
<dbReference type="PROSITE" id="PS50914">
    <property type="entry name" value="BON"/>
    <property type="match status" value="1"/>
</dbReference>
<accession>A0A501PCI2</accession>
<dbReference type="InterPro" id="IPR032789">
    <property type="entry name" value="T2SS-T3SS_pil_N"/>
</dbReference>
<comment type="caution">
    <text evidence="4">The sequence shown here is derived from an EMBL/GenBank/DDBJ whole genome shotgun (WGS) entry which is preliminary data.</text>
</comment>
<comment type="similarity">
    <text evidence="1">Belongs to the bacterial secretin family.</text>
</comment>
<feature type="domain" description="BON" evidence="3">
    <location>
        <begin position="108"/>
        <end position="178"/>
    </location>
</feature>
<dbReference type="InterPro" id="IPR007055">
    <property type="entry name" value="BON_dom"/>
</dbReference>
<feature type="chain" id="PRO_5021462984" evidence="2">
    <location>
        <begin position="38"/>
        <end position="475"/>
    </location>
</feature>
<dbReference type="InterPro" id="IPR050810">
    <property type="entry name" value="Bact_Secretion_Sys_Channel"/>
</dbReference>
<dbReference type="Pfam" id="PF00263">
    <property type="entry name" value="Secretin"/>
    <property type="match status" value="1"/>
</dbReference>
<dbReference type="PRINTS" id="PR00811">
    <property type="entry name" value="BCTERIALGSPD"/>
</dbReference>
<dbReference type="AlphaFoldDB" id="A0A501PCI2"/>
<sequence length="475" mass="51405">MTARKNIRRRIGKTMKKSVFCLIAVFGLLIGSQPLVAAAATQKEHIQVEVSKGTLLRLKQPASNIFIADPSIADIQVKSPTLVYILGKKQGETSLYGVNDEDEILLSGEISVTHNLGSLENALKTVMPDARINVKSYEGLLVMTGHVENPDQAEEARRMAAEFVGKDNTIINRLTIATPVQVNLRVRIAEVGRDTMKQLGFNWQNSFVNGSTAIGMFQGSQVFSVVDGVKNFASLGRGNNIAGGFTSGNFDINFIIDAMEQEGVLSVLAEPNLTTLSGESASFLAGGEYPIPVYEDRSLSIQYKEYGVALDFQPVVLESGKISMHIKPEVSQLSSAGAVNIDGFAIPALTTRRADTTVEVGSGQSFAIAGLIQNNVSNNIAKYPWLGDIPILGALFRSTEFQRQETELVIIVTPYIVKPHNDSTMPLPNDNLRVANDMELFLHGQSYELRGPESSPAAQGKTGEKIKGAAGFMLD</sequence>
<evidence type="ECO:0000256" key="1">
    <source>
        <dbReference type="RuleBase" id="RU004003"/>
    </source>
</evidence>
<dbReference type="EMBL" id="VFIY01000018">
    <property type="protein sequence ID" value="TPD57717.1"/>
    <property type="molecule type" value="Genomic_DNA"/>
</dbReference>
<dbReference type="PANTHER" id="PTHR30332:SF17">
    <property type="entry name" value="TYPE IV PILIATION SYSTEM PROTEIN DR_0774-RELATED"/>
    <property type="match status" value="1"/>
</dbReference>
<feature type="signal peptide" evidence="2">
    <location>
        <begin position="1"/>
        <end position="37"/>
    </location>
</feature>
<reference evidence="5" key="1">
    <citation type="submission" date="2019-06" db="EMBL/GenBank/DDBJ databases">
        <title>The complete genome of Emcibacter congregatus ZYLT.</title>
        <authorList>
            <person name="Zhao Z."/>
        </authorList>
    </citation>
    <scope>NUCLEOTIDE SEQUENCE [LARGE SCALE GENOMIC DNA]</scope>
    <source>
        <strain evidence="5">MCCC 1A06723</strain>
    </source>
</reference>
<dbReference type="InterPro" id="IPR004846">
    <property type="entry name" value="T2SS/T3SS_dom"/>
</dbReference>
<protein>
    <submittedName>
        <fullName evidence="4">Type II and III secretion system protein family protein</fullName>
    </submittedName>
</protein>
<keyword evidence="5" id="KW-1185">Reference proteome</keyword>
<dbReference type="RefSeq" id="WP_139942033.1">
    <property type="nucleotide sequence ID" value="NZ_JBHSYP010000005.1"/>
</dbReference>
<gene>
    <name evidence="4" type="ORF">FIV46_16575</name>
</gene>
<dbReference type="GO" id="GO:0009306">
    <property type="term" value="P:protein secretion"/>
    <property type="evidence" value="ECO:0007669"/>
    <property type="project" value="InterPro"/>
</dbReference>
<evidence type="ECO:0000313" key="5">
    <source>
        <dbReference type="Proteomes" id="UP000319148"/>
    </source>
</evidence>
<organism evidence="4 5">
    <name type="scientific">Emcibacter nanhaiensis</name>
    <dbReference type="NCBI Taxonomy" id="1505037"/>
    <lineage>
        <taxon>Bacteria</taxon>
        <taxon>Pseudomonadati</taxon>
        <taxon>Pseudomonadota</taxon>
        <taxon>Alphaproteobacteria</taxon>
        <taxon>Emcibacterales</taxon>
        <taxon>Emcibacteraceae</taxon>
        <taxon>Emcibacter</taxon>
    </lineage>
</organism>
<dbReference type="Pfam" id="PF13629">
    <property type="entry name" value="T2SS-T3SS_pil_N"/>
    <property type="match status" value="1"/>
</dbReference>
<dbReference type="InterPro" id="IPR001775">
    <property type="entry name" value="GspD/PilQ"/>
</dbReference>
<proteinExistence type="inferred from homology"/>
<dbReference type="Pfam" id="PF04972">
    <property type="entry name" value="BON"/>
    <property type="match status" value="1"/>
</dbReference>
<dbReference type="PANTHER" id="PTHR30332">
    <property type="entry name" value="PROBABLE GENERAL SECRETION PATHWAY PROTEIN D"/>
    <property type="match status" value="1"/>
</dbReference>
<name>A0A501PCI2_9PROT</name>